<gene>
    <name evidence="2" type="ORF">WJT86_07395</name>
</gene>
<comment type="caution">
    <text evidence="2">The sequence shown here is derived from an EMBL/GenBank/DDBJ whole genome shotgun (WGS) entry which is preliminary data.</text>
</comment>
<evidence type="ECO:0000313" key="3">
    <source>
        <dbReference type="Proteomes" id="UP001418637"/>
    </source>
</evidence>
<dbReference type="EMBL" id="JBBYXI010000002">
    <property type="protein sequence ID" value="MEN3930881.1"/>
    <property type="molecule type" value="Genomic_DNA"/>
</dbReference>
<protein>
    <submittedName>
        <fullName evidence="2">Uncharacterized protein</fullName>
    </submittedName>
</protein>
<proteinExistence type="predicted"/>
<reference evidence="2 3" key="1">
    <citation type="submission" date="2024-04" db="EMBL/GenBank/DDBJ databases">
        <title>A novel species isolated from cricket.</title>
        <authorList>
            <person name="Wang H.-C."/>
        </authorList>
    </citation>
    <scope>NUCLEOTIDE SEQUENCE [LARGE SCALE GENOMIC DNA]</scope>
    <source>
        <strain evidence="2 3">WL0021</strain>
    </source>
</reference>
<organism evidence="2 3">
    <name type="scientific">Hohaiivirga grylli</name>
    <dbReference type="NCBI Taxonomy" id="3133970"/>
    <lineage>
        <taxon>Bacteria</taxon>
        <taxon>Pseudomonadati</taxon>
        <taxon>Pseudomonadota</taxon>
        <taxon>Alphaproteobacteria</taxon>
        <taxon>Hyphomicrobiales</taxon>
        <taxon>Methylobacteriaceae</taxon>
        <taxon>Hohaiivirga</taxon>
    </lineage>
</organism>
<evidence type="ECO:0000313" key="2">
    <source>
        <dbReference type="EMBL" id="MEN3930881.1"/>
    </source>
</evidence>
<sequence>MFGRNKRRRENVSNNRMWRNRRRSFRTPPPHEENNEAFSDFLHAVGNIARGQAYYYADHYKNMAAEVVDNFAGSLRDTGGYQGRDDGPATFVDDIADDLEELSDAIRDMKLSSALEEIEYLVKRKPVLFGLGALTAGYLVTRAVKRKGSDEQDLRPERKA</sequence>
<accession>A0ABV0BKR1</accession>
<name>A0ABV0BKR1_9HYPH</name>
<feature type="region of interest" description="Disordered" evidence="1">
    <location>
        <begin position="1"/>
        <end position="32"/>
    </location>
</feature>
<keyword evidence="3" id="KW-1185">Reference proteome</keyword>
<dbReference type="Proteomes" id="UP001418637">
    <property type="component" value="Unassembled WGS sequence"/>
</dbReference>
<dbReference type="RefSeq" id="WP_346336904.1">
    <property type="nucleotide sequence ID" value="NZ_JBBYXI010000002.1"/>
</dbReference>
<evidence type="ECO:0000256" key="1">
    <source>
        <dbReference type="SAM" id="MobiDB-lite"/>
    </source>
</evidence>